<organism evidence="2 3">
    <name type="scientific">Pisolithus microcarpus 441</name>
    <dbReference type="NCBI Taxonomy" id="765257"/>
    <lineage>
        <taxon>Eukaryota</taxon>
        <taxon>Fungi</taxon>
        <taxon>Dikarya</taxon>
        <taxon>Basidiomycota</taxon>
        <taxon>Agaricomycotina</taxon>
        <taxon>Agaricomycetes</taxon>
        <taxon>Agaricomycetidae</taxon>
        <taxon>Boletales</taxon>
        <taxon>Sclerodermatineae</taxon>
        <taxon>Pisolithaceae</taxon>
        <taxon>Pisolithus</taxon>
    </lineage>
</organism>
<accession>A0A0C9ZTW5</accession>
<dbReference type="Proteomes" id="UP000054018">
    <property type="component" value="Unassembled WGS sequence"/>
</dbReference>
<dbReference type="PANTHER" id="PTHR10622:SF10">
    <property type="entry name" value="HET DOMAIN-CONTAINING PROTEIN"/>
    <property type="match status" value="1"/>
</dbReference>
<dbReference type="EMBL" id="KN833730">
    <property type="protein sequence ID" value="KIK23108.1"/>
    <property type="molecule type" value="Genomic_DNA"/>
</dbReference>
<dbReference type="OrthoDB" id="2727312at2759"/>
<dbReference type="PANTHER" id="PTHR10622">
    <property type="entry name" value="HET DOMAIN-CONTAINING PROTEIN"/>
    <property type="match status" value="1"/>
</dbReference>
<reference evidence="2 3" key="1">
    <citation type="submission" date="2014-04" db="EMBL/GenBank/DDBJ databases">
        <authorList>
            <consortium name="DOE Joint Genome Institute"/>
            <person name="Kuo A."/>
            <person name="Kohler A."/>
            <person name="Costa M.D."/>
            <person name="Nagy L.G."/>
            <person name="Floudas D."/>
            <person name="Copeland A."/>
            <person name="Barry K.W."/>
            <person name="Cichocki N."/>
            <person name="Veneault-Fourrey C."/>
            <person name="LaButti K."/>
            <person name="Lindquist E.A."/>
            <person name="Lipzen A."/>
            <person name="Lundell T."/>
            <person name="Morin E."/>
            <person name="Murat C."/>
            <person name="Sun H."/>
            <person name="Tunlid A."/>
            <person name="Henrissat B."/>
            <person name="Grigoriev I.V."/>
            <person name="Hibbett D.S."/>
            <person name="Martin F."/>
            <person name="Nordberg H.P."/>
            <person name="Cantor M.N."/>
            <person name="Hua S.X."/>
        </authorList>
    </citation>
    <scope>NUCLEOTIDE SEQUENCE [LARGE SCALE GENOMIC DNA]</scope>
    <source>
        <strain evidence="2 3">441</strain>
    </source>
</reference>
<dbReference type="AlphaFoldDB" id="A0A0C9ZTW5"/>
<dbReference type="Pfam" id="PF06985">
    <property type="entry name" value="HET"/>
    <property type="match status" value="1"/>
</dbReference>
<feature type="domain" description="Heterokaryon incompatibility" evidence="1">
    <location>
        <begin position="25"/>
        <end position="131"/>
    </location>
</feature>
<evidence type="ECO:0000313" key="3">
    <source>
        <dbReference type="Proteomes" id="UP000054018"/>
    </source>
</evidence>
<evidence type="ECO:0000313" key="2">
    <source>
        <dbReference type="EMBL" id="KIK23108.1"/>
    </source>
</evidence>
<reference evidence="3" key="2">
    <citation type="submission" date="2015-01" db="EMBL/GenBank/DDBJ databases">
        <title>Evolutionary Origins and Diversification of the Mycorrhizal Mutualists.</title>
        <authorList>
            <consortium name="DOE Joint Genome Institute"/>
            <consortium name="Mycorrhizal Genomics Consortium"/>
            <person name="Kohler A."/>
            <person name="Kuo A."/>
            <person name="Nagy L.G."/>
            <person name="Floudas D."/>
            <person name="Copeland A."/>
            <person name="Barry K.W."/>
            <person name="Cichocki N."/>
            <person name="Veneault-Fourrey C."/>
            <person name="LaButti K."/>
            <person name="Lindquist E.A."/>
            <person name="Lipzen A."/>
            <person name="Lundell T."/>
            <person name="Morin E."/>
            <person name="Murat C."/>
            <person name="Riley R."/>
            <person name="Ohm R."/>
            <person name="Sun H."/>
            <person name="Tunlid A."/>
            <person name="Henrissat B."/>
            <person name="Grigoriev I.V."/>
            <person name="Hibbett D.S."/>
            <person name="Martin F."/>
        </authorList>
    </citation>
    <scope>NUCLEOTIDE SEQUENCE [LARGE SCALE GENOMIC DNA]</scope>
    <source>
        <strain evidence="3">441</strain>
    </source>
</reference>
<evidence type="ECO:0000259" key="1">
    <source>
        <dbReference type="Pfam" id="PF06985"/>
    </source>
</evidence>
<keyword evidence="3" id="KW-1185">Reference proteome</keyword>
<gene>
    <name evidence="2" type="ORF">PISMIDRAFT_101099</name>
</gene>
<proteinExistence type="predicted"/>
<dbReference type="InterPro" id="IPR010730">
    <property type="entry name" value="HET"/>
</dbReference>
<dbReference type="HOGENOM" id="CLU_000288_138_0_1"/>
<sequence>MEKDIQGAGPPTEIFEEPGNCPASYVILSHCWERGEVELVEMRQLTSMDEPNRNQVRQRAGYNKIIKSCEQAMKDGCTRIWIDTCCIDRQNQFEFEGAINSMYQWYHKSQKCYAYLSDVEDSFPARQDFHKYDKTNGWPAWFSRGWTLQELIAPKQVEFFNKDWVYIGDKESLAKTLEIITRIPVEVLKKGRIPRHFCAAQIMSWAADRKTTWVEDRAYSLIGLFDVYLPKLYGVGKNAFQELQVKIIEKYKDQSIFAWNPKGQFGKLGGVLADDPSYFRGCQDI</sequence>
<name>A0A0C9ZTW5_9AGAM</name>
<protein>
    <recommendedName>
        <fullName evidence="1">Heterokaryon incompatibility domain-containing protein</fullName>
    </recommendedName>
</protein>
<feature type="non-terminal residue" evidence="2">
    <location>
        <position position="285"/>
    </location>
</feature>
<dbReference type="STRING" id="765257.A0A0C9ZTW5"/>